<protein>
    <submittedName>
        <fullName evidence="1">Uncharacterized protein</fullName>
    </submittedName>
</protein>
<evidence type="ECO:0000313" key="2">
    <source>
        <dbReference type="Proteomes" id="UP000029692"/>
    </source>
</evidence>
<comment type="caution">
    <text evidence="1">The sequence shown here is derived from an EMBL/GenBank/DDBJ whole genome shotgun (WGS) entry which is preliminary data.</text>
</comment>
<dbReference type="AlphaFoldDB" id="A0A098R1I0"/>
<accession>A0A098R1I0</accession>
<keyword evidence="2" id="KW-1185">Reference proteome</keyword>
<gene>
    <name evidence="1" type="ORF">DC28_02120</name>
</gene>
<dbReference type="RefSeq" id="WP_037544509.1">
    <property type="nucleotide sequence ID" value="NZ_JNUP01000001.1"/>
</dbReference>
<dbReference type="EMBL" id="JNUP01000001">
    <property type="protein sequence ID" value="KGE73990.1"/>
    <property type="molecule type" value="Genomic_DNA"/>
</dbReference>
<evidence type="ECO:0000313" key="1">
    <source>
        <dbReference type="EMBL" id="KGE73990.1"/>
    </source>
</evidence>
<dbReference type="Proteomes" id="UP000029692">
    <property type="component" value="Unassembled WGS sequence"/>
</dbReference>
<dbReference type="STRING" id="1480694.DC28_02120"/>
<proteinExistence type="predicted"/>
<dbReference type="PROSITE" id="PS51257">
    <property type="entry name" value="PROKAR_LIPOPROTEIN"/>
    <property type="match status" value="1"/>
</dbReference>
<organism evidence="1 2">
    <name type="scientific">Spirochaeta lutea</name>
    <dbReference type="NCBI Taxonomy" id="1480694"/>
    <lineage>
        <taxon>Bacteria</taxon>
        <taxon>Pseudomonadati</taxon>
        <taxon>Spirochaetota</taxon>
        <taxon>Spirochaetia</taxon>
        <taxon>Spirochaetales</taxon>
        <taxon>Spirochaetaceae</taxon>
        <taxon>Spirochaeta</taxon>
    </lineage>
</organism>
<reference evidence="1 2" key="1">
    <citation type="submission" date="2014-05" db="EMBL/GenBank/DDBJ databases">
        <title>De novo Genome Sequence of Spirocheata sp.</title>
        <authorList>
            <person name="Shivani Y."/>
            <person name="Subhash Y."/>
            <person name="Tushar L."/>
            <person name="Sasikala C."/>
            <person name="Ramana C.V."/>
        </authorList>
    </citation>
    <scope>NUCLEOTIDE SEQUENCE [LARGE SCALE GENOMIC DNA]</scope>
    <source>
        <strain evidence="1 2">JC230</strain>
    </source>
</reference>
<name>A0A098R1I0_9SPIO</name>
<sequence length="167" mass="18782">MKIKSTIVLVLLITILLSSCATLGFGTKRIDEKRGYVAAHVSKYNYHFFLKNLETSATTRITLPKSNKLSVKDVPEGKYAIYYIQGKSGYAKADIAIPLYLMTIIEISPNSVTYLGSFNTQPTLNLSIFVSGDLLIEYDFERFKTELIQDFDLPENVDINSLKPLTI</sequence>